<protein>
    <submittedName>
        <fullName evidence="2">Uncharacterized protein</fullName>
    </submittedName>
</protein>
<reference evidence="2 3" key="1">
    <citation type="journal article" date="2016" name="Mol. Biol. Evol.">
        <title>Comparative Genomics of Early-Diverging Mushroom-Forming Fungi Provides Insights into the Origins of Lignocellulose Decay Capabilities.</title>
        <authorList>
            <person name="Nagy L.G."/>
            <person name="Riley R."/>
            <person name="Tritt A."/>
            <person name="Adam C."/>
            <person name="Daum C."/>
            <person name="Floudas D."/>
            <person name="Sun H."/>
            <person name="Yadav J.S."/>
            <person name="Pangilinan J."/>
            <person name="Larsson K.H."/>
            <person name="Matsuura K."/>
            <person name="Barry K."/>
            <person name="Labutti K."/>
            <person name="Kuo R."/>
            <person name="Ohm R.A."/>
            <person name="Bhattacharya S.S."/>
            <person name="Shirouzu T."/>
            <person name="Yoshinaga Y."/>
            <person name="Martin F.M."/>
            <person name="Grigoriev I.V."/>
            <person name="Hibbett D.S."/>
        </authorList>
    </citation>
    <scope>NUCLEOTIDE SEQUENCE [LARGE SCALE GENOMIC DNA]</scope>
    <source>
        <strain evidence="2 3">TUFC12733</strain>
    </source>
</reference>
<evidence type="ECO:0000256" key="1">
    <source>
        <dbReference type="SAM" id="MobiDB-lite"/>
    </source>
</evidence>
<evidence type="ECO:0000313" key="2">
    <source>
        <dbReference type="EMBL" id="KZO98716.1"/>
    </source>
</evidence>
<dbReference type="Proteomes" id="UP000076738">
    <property type="component" value="Unassembled WGS sequence"/>
</dbReference>
<accession>A0A167PEU2</accession>
<name>A0A167PEU2_CALVF</name>
<gene>
    <name evidence="2" type="ORF">CALVIDRAFT_596354</name>
</gene>
<keyword evidence="3" id="KW-1185">Reference proteome</keyword>
<sequence>MPLLDTSLHPGSPADTILCALTHALDIREHHLELGRGDPTADFAAFEADVRARLERVALPTMGDGPTDENAHALIIVLWNGVAETGGSFEPGTKKQFILSGLPSTRDRRWPFLVSHYTACNVILNYELTVRNFVLPRSHESYTDVHRRLAAYEAKRILEKNGELYGADALREQTRPMTGRSAERMRESVDDLNGGAERAQDQTRPMGGNAVWETFTVNRWFAEGAQKTHYERATLRGTSGG</sequence>
<feature type="region of interest" description="Disordered" evidence="1">
    <location>
        <begin position="175"/>
        <end position="205"/>
    </location>
</feature>
<evidence type="ECO:0000313" key="3">
    <source>
        <dbReference type="Proteomes" id="UP000076738"/>
    </source>
</evidence>
<proteinExistence type="predicted"/>
<organism evidence="2 3">
    <name type="scientific">Calocera viscosa (strain TUFC12733)</name>
    <dbReference type="NCBI Taxonomy" id="1330018"/>
    <lineage>
        <taxon>Eukaryota</taxon>
        <taxon>Fungi</taxon>
        <taxon>Dikarya</taxon>
        <taxon>Basidiomycota</taxon>
        <taxon>Agaricomycotina</taxon>
        <taxon>Dacrymycetes</taxon>
        <taxon>Dacrymycetales</taxon>
        <taxon>Dacrymycetaceae</taxon>
        <taxon>Calocera</taxon>
    </lineage>
</organism>
<dbReference type="EMBL" id="KV417274">
    <property type="protein sequence ID" value="KZO98716.1"/>
    <property type="molecule type" value="Genomic_DNA"/>
</dbReference>
<dbReference type="AlphaFoldDB" id="A0A167PEU2"/>